<evidence type="ECO:0000313" key="3">
    <source>
        <dbReference type="Proteomes" id="UP001303046"/>
    </source>
</evidence>
<evidence type="ECO:0000256" key="1">
    <source>
        <dbReference type="SAM" id="MobiDB-lite"/>
    </source>
</evidence>
<feature type="region of interest" description="Disordered" evidence="1">
    <location>
        <begin position="1"/>
        <end position="41"/>
    </location>
</feature>
<feature type="compositionally biased region" description="Basic and acidic residues" evidence="1">
    <location>
        <begin position="22"/>
        <end position="41"/>
    </location>
</feature>
<dbReference type="EMBL" id="JAVFWL010000004">
    <property type="protein sequence ID" value="KAK6749825.1"/>
    <property type="molecule type" value="Genomic_DNA"/>
</dbReference>
<name>A0ABR1DH78_NECAM</name>
<protein>
    <submittedName>
        <fullName evidence="2">Uncharacterized protein</fullName>
    </submittedName>
</protein>
<accession>A0ABR1DH78</accession>
<organism evidence="2 3">
    <name type="scientific">Necator americanus</name>
    <name type="common">Human hookworm</name>
    <dbReference type="NCBI Taxonomy" id="51031"/>
    <lineage>
        <taxon>Eukaryota</taxon>
        <taxon>Metazoa</taxon>
        <taxon>Ecdysozoa</taxon>
        <taxon>Nematoda</taxon>
        <taxon>Chromadorea</taxon>
        <taxon>Rhabditida</taxon>
        <taxon>Rhabditina</taxon>
        <taxon>Rhabditomorpha</taxon>
        <taxon>Strongyloidea</taxon>
        <taxon>Ancylostomatidae</taxon>
        <taxon>Bunostominae</taxon>
        <taxon>Necator</taxon>
    </lineage>
</organism>
<sequence>MISTGKALEKKVASSAATRPQQRIDIKRRAKKFEKASQDKNPRKLYALPKHYGGKKKRCSVVLNTAV</sequence>
<dbReference type="Proteomes" id="UP001303046">
    <property type="component" value="Unassembled WGS sequence"/>
</dbReference>
<keyword evidence="3" id="KW-1185">Reference proteome</keyword>
<evidence type="ECO:0000313" key="2">
    <source>
        <dbReference type="EMBL" id="KAK6749825.1"/>
    </source>
</evidence>
<comment type="caution">
    <text evidence="2">The sequence shown here is derived from an EMBL/GenBank/DDBJ whole genome shotgun (WGS) entry which is preliminary data.</text>
</comment>
<proteinExistence type="predicted"/>
<reference evidence="2 3" key="1">
    <citation type="submission" date="2023-08" db="EMBL/GenBank/DDBJ databases">
        <title>A Necator americanus chromosomal reference genome.</title>
        <authorList>
            <person name="Ilik V."/>
            <person name="Petrzelkova K.J."/>
            <person name="Pardy F."/>
            <person name="Fuh T."/>
            <person name="Niatou-Singa F.S."/>
            <person name="Gouil Q."/>
            <person name="Baker L."/>
            <person name="Ritchie M.E."/>
            <person name="Jex A.R."/>
            <person name="Gazzola D."/>
            <person name="Li H."/>
            <person name="Toshio Fujiwara R."/>
            <person name="Zhan B."/>
            <person name="Aroian R.V."/>
            <person name="Pafco B."/>
            <person name="Schwarz E.M."/>
        </authorList>
    </citation>
    <scope>NUCLEOTIDE SEQUENCE [LARGE SCALE GENOMIC DNA]</scope>
    <source>
        <strain evidence="2 3">Aroian</strain>
        <tissue evidence="2">Whole animal</tissue>
    </source>
</reference>
<gene>
    <name evidence="2" type="primary">Necator_chrIV.g15356</name>
    <name evidence="2" type="ORF">RB195_002061</name>
</gene>